<evidence type="ECO:0000259" key="14">
    <source>
        <dbReference type="SMART" id="SM00846"/>
    </source>
</evidence>
<sequence>MLKLFQFRQSNTLLASSLKAAQRTLIIFTSRFKSAKSCCSSGSGDREEEEDMRDVCLPKVGINGFGRIGRMAMRIAVEHGSPLEIVAVNDPGMKTEHMAYLLKYDSTHGPFVGDVGIDRNKLVVDGKKIGTYNEVEPKNIPWKDLEVDYVIESSGKFTTAKTAKKHLESGARKVLITAPSTDAPMFVVGVNLDSYDSSKKVISCASCTTNCLAPLAKIVHENFEIVEGLMTTVHSITSTQKPLDSPATKNWRLGRGALQNLIPSSTGAAKAVGKVLPELEGKLTAMSVRVPVANVSLIDLTCRLKKEASMDDILCALCEAKDGPMMGIIDVACEEVVSSDFIGSHYSCIYDSKASLALNKKFVKLIAWYDNEYGYTCRVIDLIKFMHAEPKC</sequence>
<dbReference type="FunFam" id="3.40.50.720:FF:000266">
    <property type="entry name" value="Glyceraldehyde-3-phosphate dehydrogenase"/>
    <property type="match status" value="1"/>
</dbReference>
<dbReference type="GO" id="GO:0004365">
    <property type="term" value="F:glyceraldehyde-3-phosphate dehydrogenase (NAD+) (phosphorylating) activity"/>
    <property type="evidence" value="ECO:0007669"/>
    <property type="project" value="UniProtKB-UniRule"/>
</dbReference>
<feature type="binding site" evidence="10">
    <location>
        <position position="177"/>
    </location>
    <ligand>
        <name>NAD(+)</name>
        <dbReference type="ChEBI" id="CHEBI:57540"/>
    </ligand>
</feature>
<dbReference type="GO" id="GO:0050661">
    <property type="term" value="F:NADP binding"/>
    <property type="evidence" value="ECO:0007669"/>
    <property type="project" value="InterPro"/>
</dbReference>
<evidence type="ECO:0000256" key="11">
    <source>
        <dbReference type="PIRSR" id="PIRSR000149-4"/>
    </source>
</evidence>
<dbReference type="GO" id="GO:0005829">
    <property type="term" value="C:cytosol"/>
    <property type="evidence" value="ECO:0007669"/>
    <property type="project" value="TreeGrafter"/>
</dbReference>
<dbReference type="PANTHER" id="PTHR10836">
    <property type="entry name" value="GLYCERALDEHYDE 3-PHOSPHATE DEHYDROGENASE"/>
    <property type="match status" value="1"/>
</dbReference>
<name>A0A1B6LMK7_9HEMI</name>
<dbReference type="EMBL" id="GEBQ01015081">
    <property type="protein sequence ID" value="JAT24896.1"/>
    <property type="molecule type" value="Transcribed_RNA"/>
</dbReference>
<dbReference type="AlphaFoldDB" id="A0A1B6LMK7"/>
<dbReference type="PANTHER" id="PTHR10836:SF76">
    <property type="entry name" value="GLYCERALDEHYDE-3-PHOSPHATE DEHYDROGENASE-RELATED"/>
    <property type="match status" value="1"/>
</dbReference>
<feature type="binding site" evidence="10">
    <location>
        <position position="90"/>
    </location>
    <ligand>
        <name>NAD(+)</name>
        <dbReference type="ChEBI" id="CHEBI:57540"/>
    </ligand>
</feature>
<reference evidence="15" key="1">
    <citation type="submission" date="2015-11" db="EMBL/GenBank/DDBJ databases">
        <title>De novo transcriptome assembly of four potential Pierce s Disease insect vectors from Arizona vineyards.</title>
        <authorList>
            <person name="Tassone E.E."/>
        </authorList>
    </citation>
    <scope>NUCLEOTIDE SEQUENCE</scope>
</reference>
<evidence type="ECO:0000256" key="4">
    <source>
        <dbReference type="ARBA" id="ARBA00023002"/>
    </source>
</evidence>
<protein>
    <recommendedName>
        <fullName evidence="13">Glyceraldehyde-3-phosphate dehydrogenase</fullName>
        <ecNumber evidence="13">1.2.1.12</ecNumber>
    </recommendedName>
</protein>
<gene>
    <name evidence="15" type="ORF">g.53444</name>
</gene>
<proteinExistence type="inferred from homology"/>
<feature type="binding site" evidence="9">
    <location>
        <position position="289"/>
    </location>
    <ligand>
        <name>D-glyceraldehyde 3-phosphate</name>
        <dbReference type="ChEBI" id="CHEBI:59776"/>
    </ligand>
</feature>
<dbReference type="NCBIfam" id="TIGR01534">
    <property type="entry name" value="GAPDH-I"/>
    <property type="match status" value="1"/>
</dbReference>
<dbReference type="PRINTS" id="PR00078">
    <property type="entry name" value="G3PDHDRGNASE"/>
</dbReference>
<keyword evidence="6 13" id="KW-0324">Glycolysis</keyword>
<evidence type="ECO:0000313" key="15">
    <source>
        <dbReference type="EMBL" id="JAT24896.1"/>
    </source>
</evidence>
<feature type="site" description="Activates thiol group during catalysis" evidence="11">
    <location>
        <position position="234"/>
    </location>
</feature>
<dbReference type="CDD" id="cd18126">
    <property type="entry name" value="GAPDH_I_C"/>
    <property type="match status" value="1"/>
</dbReference>
<dbReference type="SUPFAM" id="SSF55347">
    <property type="entry name" value="Glyceraldehyde-3-phosphate dehydrogenase-like, C-terminal domain"/>
    <property type="match status" value="1"/>
</dbReference>
<evidence type="ECO:0000256" key="10">
    <source>
        <dbReference type="PIRSR" id="PIRSR000149-3"/>
    </source>
</evidence>
<dbReference type="GO" id="GO:0006096">
    <property type="term" value="P:glycolytic process"/>
    <property type="evidence" value="ECO:0007669"/>
    <property type="project" value="UniProtKB-UniPathway"/>
</dbReference>
<comment type="subunit">
    <text evidence="3 13">Homotetramer.</text>
</comment>
<feature type="binding site" evidence="9">
    <location>
        <position position="237"/>
    </location>
    <ligand>
        <name>D-glyceraldehyde 3-phosphate</name>
        <dbReference type="ChEBI" id="CHEBI:59776"/>
    </ligand>
</feature>
<dbReference type="FunFam" id="3.30.360.10:FF:000001">
    <property type="entry name" value="Glyceraldehyde-3-phosphate dehydrogenase"/>
    <property type="match status" value="1"/>
</dbReference>
<organism evidence="15">
    <name type="scientific">Graphocephala atropunctata</name>
    <dbReference type="NCBI Taxonomy" id="36148"/>
    <lineage>
        <taxon>Eukaryota</taxon>
        <taxon>Metazoa</taxon>
        <taxon>Ecdysozoa</taxon>
        <taxon>Arthropoda</taxon>
        <taxon>Hexapoda</taxon>
        <taxon>Insecta</taxon>
        <taxon>Pterygota</taxon>
        <taxon>Neoptera</taxon>
        <taxon>Paraneoptera</taxon>
        <taxon>Hemiptera</taxon>
        <taxon>Auchenorrhyncha</taxon>
        <taxon>Membracoidea</taxon>
        <taxon>Cicadellidae</taxon>
        <taxon>Cicadellinae</taxon>
        <taxon>Cicadellini</taxon>
        <taxon>Graphocephala</taxon>
    </lineage>
</organism>
<feature type="domain" description="Glyceraldehyde 3-phosphate dehydrogenase NAD(P) binding" evidence="14">
    <location>
        <begin position="58"/>
        <end position="207"/>
    </location>
</feature>
<dbReference type="Pfam" id="PF00044">
    <property type="entry name" value="Gp_dh_N"/>
    <property type="match status" value="1"/>
</dbReference>
<keyword evidence="10" id="KW-0547">Nucleotide-binding</keyword>
<feature type="binding site" evidence="10">
    <location>
        <begin position="67"/>
        <end position="68"/>
    </location>
    <ligand>
        <name>NAD(+)</name>
        <dbReference type="ChEBI" id="CHEBI:57540"/>
    </ligand>
</feature>
<dbReference type="InterPro" id="IPR036291">
    <property type="entry name" value="NAD(P)-bd_dom_sf"/>
</dbReference>
<dbReference type="UniPathway" id="UPA00109">
    <property type="reaction ID" value="UER00184"/>
</dbReference>
<feature type="binding site" evidence="9">
    <location>
        <begin position="206"/>
        <end position="208"/>
    </location>
    <ligand>
        <name>D-glyceraldehyde 3-phosphate</name>
        <dbReference type="ChEBI" id="CHEBI:59776"/>
    </ligand>
</feature>
<accession>A0A1B6LMK7</accession>
<evidence type="ECO:0000256" key="7">
    <source>
        <dbReference type="ARBA" id="ARBA00047698"/>
    </source>
</evidence>
<dbReference type="EC" id="1.2.1.12" evidence="13"/>
<evidence type="ECO:0000256" key="2">
    <source>
        <dbReference type="ARBA" id="ARBA00007406"/>
    </source>
</evidence>
<dbReference type="InterPro" id="IPR006424">
    <property type="entry name" value="Glyceraldehyde-3-P_DH_1"/>
</dbReference>
<evidence type="ECO:0000256" key="8">
    <source>
        <dbReference type="PIRSR" id="PIRSR000149-1"/>
    </source>
</evidence>
<dbReference type="PIRSF" id="PIRSF000149">
    <property type="entry name" value="GAP_DH"/>
    <property type="match status" value="1"/>
</dbReference>
<evidence type="ECO:0000256" key="3">
    <source>
        <dbReference type="ARBA" id="ARBA00011881"/>
    </source>
</evidence>
<dbReference type="GO" id="GO:0006006">
    <property type="term" value="P:glucose metabolic process"/>
    <property type="evidence" value="ECO:0007669"/>
    <property type="project" value="InterPro"/>
</dbReference>
<dbReference type="InterPro" id="IPR020829">
    <property type="entry name" value="GlycerAld_3-P_DH_cat"/>
</dbReference>
<dbReference type="PROSITE" id="PS00071">
    <property type="entry name" value="GAPDH"/>
    <property type="match status" value="1"/>
</dbReference>
<dbReference type="GO" id="GO:0019682">
    <property type="term" value="P:glyceraldehyde-3-phosphate metabolic process"/>
    <property type="evidence" value="ECO:0007669"/>
    <property type="project" value="UniProtKB-ARBA"/>
</dbReference>
<evidence type="ECO:0000256" key="9">
    <source>
        <dbReference type="PIRSR" id="PIRSR000149-2"/>
    </source>
</evidence>
<dbReference type="SMART" id="SM00846">
    <property type="entry name" value="Gp_dh_N"/>
    <property type="match status" value="1"/>
</dbReference>
<dbReference type="GO" id="GO:0051287">
    <property type="term" value="F:NAD binding"/>
    <property type="evidence" value="ECO:0007669"/>
    <property type="project" value="UniProtKB-UniRule"/>
</dbReference>
<comment type="catalytic activity">
    <reaction evidence="7 13">
        <text>D-glyceraldehyde 3-phosphate + phosphate + NAD(+) = (2R)-3-phospho-glyceroyl phosphate + NADH + H(+)</text>
        <dbReference type="Rhea" id="RHEA:10300"/>
        <dbReference type="ChEBI" id="CHEBI:15378"/>
        <dbReference type="ChEBI" id="CHEBI:43474"/>
        <dbReference type="ChEBI" id="CHEBI:57540"/>
        <dbReference type="ChEBI" id="CHEBI:57604"/>
        <dbReference type="ChEBI" id="CHEBI:57945"/>
        <dbReference type="ChEBI" id="CHEBI:59776"/>
        <dbReference type="EC" id="1.2.1.12"/>
    </reaction>
</comment>
<dbReference type="Gene3D" id="3.30.360.10">
    <property type="entry name" value="Dihydrodipicolinate Reductase, domain 2"/>
    <property type="match status" value="1"/>
</dbReference>
<feature type="binding site" evidence="10">
    <location>
        <position position="371"/>
    </location>
    <ligand>
        <name>NAD(+)</name>
        <dbReference type="ChEBI" id="CHEBI:57540"/>
    </ligand>
</feature>
<evidence type="ECO:0000256" key="6">
    <source>
        <dbReference type="ARBA" id="ARBA00023152"/>
    </source>
</evidence>
<comment type="similarity">
    <text evidence="2 12">Belongs to the glyceraldehyde-3-phosphate dehydrogenase family.</text>
</comment>
<evidence type="ECO:0000256" key="12">
    <source>
        <dbReference type="RuleBase" id="RU000397"/>
    </source>
</evidence>
<evidence type="ECO:0000256" key="13">
    <source>
        <dbReference type="RuleBase" id="RU361160"/>
    </source>
</evidence>
<dbReference type="InterPro" id="IPR020830">
    <property type="entry name" value="GlycerAld_3-P_DH_AS"/>
</dbReference>
<comment type="pathway">
    <text evidence="1 13">Carbohydrate degradation; glycolysis; pyruvate from D-glyceraldehyde 3-phosphate: step 1/5.</text>
</comment>
<dbReference type="Gene3D" id="3.40.50.720">
    <property type="entry name" value="NAD(P)-binding Rossmann-like Domain"/>
    <property type="match status" value="1"/>
</dbReference>
<dbReference type="Pfam" id="PF02800">
    <property type="entry name" value="Gp_dh_C"/>
    <property type="match status" value="1"/>
</dbReference>
<feature type="active site" description="Nucleophile" evidence="8">
    <location>
        <position position="207"/>
    </location>
</feature>
<feature type="binding site" evidence="9">
    <location>
        <begin position="266"/>
        <end position="267"/>
    </location>
    <ligand>
        <name>D-glyceraldehyde 3-phosphate</name>
        <dbReference type="ChEBI" id="CHEBI:59776"/>
    </ligand>
</feature>
<keyword evidence="4 13" id="KW-0560">Oxidoreductase</keyword>
<evidence type="ECO:0000256" key="5">
    <source>
        <dbReference type="ARBA" id="ARBA00023027"/>
    </source>
</evidence>
<dbReference type="SUPFAM" id="SSF51735">
    <property type="entry name" value="NAD(P)-binding Rossmann-fold domains"/>
    <property type="match status" value="1"/>
</dbReference>
<dbReference type="InterPro" id="IPR020831">
    <property type="entry name" value="GlycerAld/Erythrose_P_DH"/>
</dbReference>
<dbReference type="InterPro" id="IPR020828">
    <property type="entry name" value="GlycerAld_3-P_DH_NAD(P)-bd"/>
</dbReference>
<dbReference type="CDD" id="cd05214">
    <property type="entry name" value="GAPDH_I_N"/>
    <property type="match status" value="1"/>
</dbReference>
<keyword evidence="5 10" id="KW-0520">NAD</keyword>
<evidence type="ECO:0000256" key="1">
    <source>
        <dbReference type="ARBA" id="ARBA00004869"/>
    </source>
</evidence>